<evidence type="ECO:0000313" key="1">
    <source>
        <dbReference type="EMBL" id="NBH61563.1"/>
    </source>
</evidence>
<keyword evidence="2" id="KW-1185">Reference proteome</keyword>
<organism evidence="1 2">
    <name type="scientific">Anaerotruncus colihominis</name>
    <dbReference type="NCBI Taxonomy" id="169435"/>
    <lineage>
        <taxon>Bacteria</taxon>
        <taxon>Bacillati</taxon>
        <taxon>Bacillota</taxon>
        <taxon>Clostridia</taxon>
        <taxon>Eubacteriales</taxon>
        <taxon>Oscillospiraceae</taxon>
        <taxon>Anaerotruncus</taxon>
    </lineage>
</organism>
<dbReference type="AlphaFoldDB" id="A0A845QLE7"/>
<dbReference type="EMBL" id="QXWK01000013">
    <property type="protein sequence ID" value="NBH61563.1"/>
    <property type="molecule type" value="Genomic_DNA"/>
</dbReference>
<evidence type="ECO:0000313" key="2">
    <source>
        <dbReference type="Proteomes" id="UP000446866"/>
    </source>
</evidence>
<accession>A0A845QLE7</accession>
<reference evidence="1 2" key="1">
    <citation type="submission" date="2018-08" db="EMBL/GenBank/DDBJ databases">
        <title>Murine metabolic-syndrome-specific gut microbial biobank.</title>
        <authorList>
            <person name="Liu C."/>
        </authorList>
    </citation>
    <scope>NUCLEOTIDE SEQUENCE [LARGE SCALE GENOMIC DNA]</scope>
    <source>
        <strain evidence="1 2">28</strain>
    </source>
</reference>
<sequence>MKDRLVEHPNRFRLQAVEGEVGVYDLIPLPGMVTEEGTALNKVNIFDDVMSARYGLNDGTPSQAFGRAVQVLYATVSKADWSETVNSDGWYTNHIEINEMREAYRPDVLLEITSAALAEDERTAFSQIMEFETYDGYVIAKTLDVPDIDINIRFEGV</sequence>
<comment type="caution">
    <text evidence="1">The sequence shown here is derived from an EMBL/GenBank/DDBJ whole genome shotgun (WGS) entry which is preliminary data.</text>
</comment>
<name>A0A845QLE7_9FIRM</name>
<protein>
    <submittedName>
        <fullName evidence="1">Uncharacterized protein</fullName>
    </submittedName>
</protein>
<dbReference type="RefSeq" id="WP_160201846.1">
    <property type="nucleotide sequence ID" value="NZ_QXWK01000013.1"/>
</dbReference>
<proteinExistence type="predicted"/>
<gene>
    <name evidence="1" type="ORF">D0435_07855</name>
</gene>
<dbReference type="Proteomes" id="UP000446866">
    <property type="component" value="Unassembled WGS sequence"/>
</dbReference>